<gene>
    <name evidence="2" type="ORF">H9962_09745</name>
</gene>
<feature type="chain" id="PRO_5039350992" description="DUF3613 domain-containing protein" evidence="1">
    <location>
        <begin position="27"/>
        <end position="110"/>
    </location>
</feature>
<dbReference type="Proteomes" id="UP000824225">
    <property type="component" value="Unassembled WGS sequence"/>
</dbReference>
<keyword evidence="1" id="KW-0732">Signal</keyword>
<organism evidence="2 3">
    <name type="scientific">Candidatus Mailhella merdigallinarum</name>
    <dbReference type="NCBI Taxonomy" id="2838658"/>
    <lineage>
        <taxon>Bacteria</taxon>
        <taxon>Pseudomonadati</taxon>
        <taxon>Thermodesulfobacteriota</taxon>
        <taxon>Desulfovibrionia</taxon>
        <taxon>Desulfovibrionales</taxon>
        <taxon>Desulfovibrionaceae</taxon>
        <taxon>Mailhella</taxon>
    </lineage>
</organism>
<name>A0A9D2KL11_9BACT</name>
<feature type="signal peptide" evidence="1">
    <location>
        <begin position="1"/>
        <end position="26"/>
    </location>
</feature>
<evidence type="ECO:0008006" key="4">
    <source>
        <dbReference type="Google" id="ProtNLM"/>
    </source>
</evidence>
<comment type="caution">
    <text evidence="2">The sequence shown here is derived from an EMBL/GenBank/DDBJ whole genome shotgun (WGS) entry which is preliminary data.</text>
</comment>
<accession>A0A9D2KL11</accession>
<sequence>MNNKTVFAALLGLTMAGGIGVTAAQAAPVMTDPPYFFIVEDAQVVPVDQPKRQQDIVGHTNTVKPRPVYRWERQLQEDKAARELIQEQLTGRQPDENYDGFFENYYRTYN</sequence>
<evidence type="ECO:0000313" key="2">
    <source>
        <dbReference type="EMBL" id="HJA09449.1"/>
    </source>
</evidence>
<dbReference type="EMBL" id="DXAN01000032">
    <property type="protein sequence ID" value="HJA09449.1"/>
    <property type="molecule type" value="Genomic_DNA"/>
</dbReference>
<evidence type="ECO:0000313" key="3">
    <source>
        <dbReference type="Proteomes" id="UP000824225"/>
    </source>
</evidence>
<protein>
    <recommendedName>
        <fullName evidence="4">DUF3613 domain-containing protein</fullName>
    </recommendedName>
</protein>
<dbReference type="AlphaFoldDB" id="A0A9D2KL11"/>
<reference evidence="2" key="2">
    <citation type="submission" date="2021-04" db="EMBL/GenBank/DDBJ databases">
        <authorList>
            <person name="Gilroy R."/>
        </authorList>
    </citation>
    <scope>NUCLEOTIDE SEQUENCE</scope>
    <source>
        <strain evidence="2">CHK186-16707</strain>
    </source>
</reference>
<reference evidence="2" key="1">
    <citation type="journal article" date="2021" name="PeerJ">
        <title>Extensive microbial diversity within the chicken gut microbiome revealed by metagenomics and culture.</title>
        <authorList>
            <person name="Gilroy R."/>
            <person name="Ravi A."/>
            <person name="Getino M."/>
            <person name="Pursley I."/>
            <person name="Horton D.L."/>
            <person name="Alikhan N.F."/>
            <person name="Baker D."/>
            <person name="Gharbi K."/>
            <person name="Hall N."/>
            <person name="Watson M."/>
            <person name="Adriaenssens E.M."/>
            <person name="Foster-Nyarko E."/>
            <person name="Jarju S."/>
            <person name="Secka A."/>
            <person name="Antonio M."/>
            <person name="Oren A."/>
            <person name="Chaudhuri R.R."/>
            <person name="La Ragione R."/>
            <person name="Hildebrand F."/>
            <person name="Pallen M.J."/>
        </authorList>
    </citation>
    <scope>NUCLEOTIDE SEQUENCE</scope>
    <source>
        <strain evidence="2">CHK186-16707</strain>
    </source>
</reference>
<evidence type="ECO:0000256" key="1">
    <source>
        <dbReference type="SAM" id="SignalP"/>
    </source>
</evidence>
<proteinExistence type="predicted"/>